<dbReference type="SUPFAM" id="SSF141072">
    <property type="entry name" value="CalX-like"/>
    <property type="match status" value="1"/>
</dbReference>
<dbReference type="PANTHER" id="PTHR34677:SF3">
    <property type="entry name" value="BACTERIAL IG-LIKE DOMAIN-CONTAINING PROTEIN"/>
    <property type="match status" value="1"/>
</dbReference>
<dbReference type="Proteomes" id="UP000318288">
    <property type="component" value="Unassembled WGS sequence"/>
</dbReference>
<proteinExistence type="predicted"/>
<dbReference type="InterPro" id="IPR036439">
    <property type="entry name" value="Dockerin_dom_sf"/>
</dbReference>
<dbReference type="PANTHER" id="PTHR34677">
    <property type="match status" value="1"/>
</dbReference>
<feature type="region of interest" description="Disordered" evidence="2">
    <location>
        <begin position="3299"/>
        <end position="3355"/>
    </location>
</feature>
<comment type="caution">
    <text evidence="4">The sequence shown here is derived from an EMBL/GenBank/DDBJ whole genome shotgun (WGS) entry which is preliminary data.</text>
</comment>
<dbReference type="SUPFAM" id="SSF110296">
    <property type="entry name" value="Oligoxyloglucan reducing end-specific cellobiohydrolase"/>
    <property type="match status" value="1"/>
</dbReference>
<keyword evidence="5" id="KW-1185">Reference proteome</keyword>
<evidence type="ECO:0000313" key="5">
    <source>
        <dbReference type="Proteomes" id="UP000318288"/>
    </source>
</evidence>
<keyword evidence="4" id="KW-0378">Hydrolase</keyword>
<feature type="domain" description="HYR" evidence="3">
    <location>
        <begin position="2582"/>
        <end position="2668"/>
    </location>
</feature>
<dbReference type="Pfam" id="PF00404">
    <property type="entry name" value="Dockerin_1"/>
    <property type="match status" value="1"/>
</dbReference>
<dbReference type="Gene3D" id="2.130.10.10">
    <property type="entry name" value="YVTN repeat-like/Quinoprotein amine dehydrogenase"/>
    <property type="match status" value="3"/>
</dbReference>
<dbReference type="InterPro" id="IPR038081">
    <property type="entry name" value="CalX-like_sf"/>
</dbReference>
<dbReference type="Gene3D" id="2.60.40.2030">
    <property type="match status" value="1"/>
</dbReference>
<dbReference type="RefSeq" id="WP_186775548.1">
    <property type="nucleotide sequence ID" value="NZ_SJPW01000003.1"/>
</dbReference>
<name>A0A5C6F7V2_9BACT</name>
<dbReference type="InterPro" id="IPR002105">
    <property type="entry name" value="Dockerin_1_rpt"/>
</dbReference>
<dbReference type="Pfam" id="PF19078">
    <property type="entry name" value="Big_12"/>
    <property type="match status" value="3"/>
</dbReference>
<reference evidence="4 5" key="1">
    <citation type="submission" date="2019-02" db="EMBL/GenBank/DDBJ databases">
        <title>Deep-cultivation of Planctomycetes and their phenomic and genomic characterization uncovers novel biology.</title>
        <authorList>
            <person name="Wiegand S."/>
            <person name="Jogler M."/>
            <person name="Boedeker C."/>
            <person name="Pinto D."/>
            <person name="Vollmers J."/>
            <person name="Rivas-Marin E."/>
            <person name="Kohn T."/>
            <person name="Peeters S.H."/>
            <person name="Heuer A."/>
            <person name="Rast P."/>
            <person name="Oberbeckmann S."/>
            <person name="Bunk B."/>
            <person name="Jeske O."/>
            <person name="Meyerdierks A."/>
            <person name="Storesund J.E."/>
            <person name="Kallscheuer N."/>
            <person name="Luecker S."/>
            <person name="Lage O.M."/>
            <person name="Pohl T."/>
            <person name="Merkel B.J."/>
            <person name="Hornburger P."/>
            <person name="Mueller R.-W."/>
            <person name="Bruemmer F."/>
            <person name="Labrenz M."/>
            <person name="Spormann A.M."/>
            <person name="Op Den Camp H."/>
            <person name="Overmann J."/>
            <person name="Amann R."/>
            <person name="Jetten M.S.M."/>
            <person name="Mascher T."/>
            <person name="Medema M.H."/>
            <person name="Devos D.P."/>
            <person name="Kaster A.-K."/>
            <person name="Ovreas L."/>
            <person name="Rohde M."/>
            <person name="Galperin M.Y."/>
            <person name="Jogler C."/>
        </authorList>
    </citation>
    <scope>NUCLEOTIDE SEQUENCE [LARGE SCALE GENOMIC DNA]</scope>
    <source>
        <strain evidence="4 5">Poly51</strain>
    </source>
</reference>
<dbReference type="EC" id="3.4.21.-" evidence="4"/>
<dbReference type="InterPro" id="IPR003410">
    <property type="entry name" value="HYR_dom"/>
</dbReference>
<dbReference type="GO" id="GO:0004553">
    <property type="term" value="F:hydrolase activity, hydrolyzing O-glycosyl compounds"/>
    <property type="evidence" value="ECO:0007669"/>
    <property type="project" value="InterPro"/>
</dbReference>
<gene>
    <name evidence="4" type="primary">bpr</name>
    <name evidence="4" type="ORF">Poly51_29730</name>
</gene>
<evidence type="ECO:0000259" key="3">
    <source>
        <dbReference type="PROSITE" id="PS50825"/>
    </source>
</evidence>
<dbReference type="SUPFAM" id="SSF63446">
    <property type="entry name" value="Type I dockerin domain"/>
    <property type="match status" value="1"/>
</dbReference>
<dbReference type="GO" id="GO:0000272">
    <property type="term" value="P:polysaccharide catabolic process"/>
    <property type="evidence" value="ECO:0007669"/>
    <property type="project" value="InterPro"/>
</dbReference>
<dbReference type="InterPro" id="IPR015943">
    <property type="entry name" value="WD40/YVTN_repeat-like_dom_sf"/>
</dbReference>
<feature type="domain" description="HYR" evidence="3">
    <location>
        <begin position="2752"/>
        <end position="2838"/>
    </location>
</feature>
<keyword evidence="1" id="KW-0677">Repeat</keyword>
<dbReference type="InterPro" id="IPR045474">
    <property type="entry name" value="GEVED"/>
</dbReference>
<dbReference type="Pfam" id="PF20009">
    <property type="entry name" value="GEVED"/>
    <property type="match status" value="1"/>
</dbReference>
<evidence type="ECO:0000256" key="2">
    <source>
        <dbReference type="SAM" id="MobiDB-lite"/>
    </source>
</evidence>
<dbReference type="Pfam" id="PF20773">
    <property type="entry name" value="InhA-like_MAM"/>
    <property type="match status" value="1"/>
</dbReference>
<dbReference type="PROSITE" id="PS50825">
    <property type="entry name" value="HYR"/>
    <property type="match status" value="2"/>
</dbReference>
<dbReference type="EMBL" id="SJPW01000003">
    <property type="protein sequence ID" value="TWU57052.1"/>
    <property type="molecule type" value="Genomic_DNA"/>
</dbReference>
<accession>A0A5C6F7V2</accession>
<organism evidence="4 5">
    <name type="scientific">Rubripirellula tenax</name>
    <dbReference type="NCBI Taxonomy" id="2528015"/>
    <lineage>
        <taxon>Bacteria</taxon>
        <taxon>Pseudomonadati</taxon>
        <taxon>Planctomycetota</taxon>
        <taxon>Planctomycetia</taxon>
        <taxon>Pirellulales</taxon>
        <taxon>Pirellulaceae</taxon>
        <taxon>Rubripirellula</taxon>
    </lineage>
</organism>
<dbReference type="InterPro" id="IPR044048">
    <property type="entry name" value="Big_12"/>
</dbReference>
<evidence type="ECO:0000313" key="4">
    <source>
        <dbReference type="EMBL" id="TWU57052.1"/>
    </source>
</evidence>
<feature type="region of interest" description="Disordered" evidence="2">
    <location>
        <begin position="497"/>
        <end position="525"/>
    </location>
</feature>
<evidence type="ECO:0000256" key="1">
    <source>
        <dbReference type="ARBA" id="ARBA00022737"/>
    </source>
</evidence>
<sequence>MRHCVQGWLGRTGTPTLRQKATRRRRGRKQLTVQSLERRDLLAANLLADFSGVGGIADADGFTSSGPADLWHLSDGRAADLGHSPDHSFYFGAGEGPDGGGLYTNFADGTLTSPPVDLTRAASAKLLFNTFLETERNFDFATVRVVDSLGTSTLIATSGAEMPVRTNGFEPIELDLSPFVGDTIRIEFQLTTDISVLREGWYIDDVVVNSSSNRTWSPQGPFSATNGQVEAIAPNGQIVGAIHTVLAHPTDADILYIGATNGGVWRTDNATAATPNWTPLTDDLPSLSIGAMAFDTADPTFQTIYVGTGRYSSFGRRGNDRVGIYKTTDGGASWTVLDDNLAGGNISGIAADGDNVVASVNVADGGGFNNTGIFRSDDAGATFTRVSTGDGTATGLPSGFSYDLVVDPVNPNVMYTSVVFGDNSGGLNGAYRSIDFGASWTKVSSPEMDALIISGETTNLEMAVGTQNNVYAAIINFGDMKGLFRSGDGGQTWVQMDSPKTNENGTDVGLNPRGQKGPGPLDNATPEELAGGQGSIHFSIVADPNNPNLVYVGGDRQPRSDGDAGSFPNSIGARDFSGRLFRGDASLPAGTQFVHLTHSSSLGAAGGGTASGSSPHADSREMTFDAAGNLIETDDGGVYRRTSPQDNTGDWFGVIGNLQVTESHNVAYDNLSDTIMSGNQDTGSTYQTIVDGAPWVSLSTADGGDIAIDNVSLAANNQSVRYSSFQNLGAFRKTTWDASGNLVNQRFPSLAGFNNDGVFVTPLAINAIDPMRLVIQGGSQTYETFDQAETVVGLVEGPNGGSTQSALAYGGRKDGVDNADVLWVGSDDDIFVRTNGTDPLALTAADPTGQDIIDLAIDPEDWASAFVIDTNSVFTTTDVGASWNDVTGDLLSLASRFFSVTYVSSAVVDAVLVGTNAGVFASLSDSLGTWELVGLGLPNVITFDMDYDAVDDVLVAGTLGRGSWLLDKVTELLSATEGVTNVMLDASGNLLVTDDSGNFAENITIASDTENQLFVITGVDQIVTSNIPTAVGSGTDRVTVPFADVIGSEIIVNSLGGNDSITIDFAPGEFDKSITVNGGDPATSDTLRMVGGQFTEATYDFVDSSNGNISLAGGPAIAYSDTSSVVSTLVHDRLLLRYSDATETITPSGNNAGELLIGSSFGASVSVLIPAVQLTIDGGQVGSDTINFRGTIDLAGADLNVVGDEVTLDGATLSTTGDGNLSIIADRNFFASKNAGLSTQNGDITVVGNRTADAAAGDFSGIELQQTVVTSITGDIRLDGRGGDEVDGQGNAGVRIAADSQVTSTGFGPSAGTLTIAGTGGDGARINAGVEIADAGTRISSIDGDIAITGTGGIGTEDFNHGIRLVGGTVESTGTGIEAAKITINGAAGNGVSFNWGTLIQGVDAHVQSVVGDITITGTASGTGDSNSGVVFNDGSSVSSTGTGSAAAEIVVRGVGTDTALSGRGIQFSGTPASIQTVDGVVQLFGTAGNATSQSNEGVLMLSGSILSSGNGDILVTGRGSGQGGTGIGLQNGAIIEATDRANIRLDGQGALDTDNDVIVGVDATIGSATGTGRLDIIADVIDISAANSINGAGNLNLTSQTSGATIGLGGGVGTLSLDDTELAKLADGFALITIGNATSGAVDIDSAAFTDAITITGQSIHINVLDAVDNPVTLRATTGPITNSSAGVDIIGGDVTLSGNITPGSSPGVLDIDGRLILTNDSSVGLELEGLVAGTAVDQHDQIRASQGVTFGARVSLATASTTGFFPIAGDQFVVLDLAGTESIVGTFAGLAEGALLSNFLGSGMTAVVSYTGGDGNDLVISVLPNVTLAIDQTSISEAGGIANVSATIANPVSADVVIDLRFTGSASNPADYVLSGTQILIPAGEVTASVVVTAIDDGLVESNETLVVDIVGVTGGGLLGIQQVVAVIADDDFVQPVITSTVANPTRLSTVPTTVDFGQSVTGFTQSDLVLAGAAVSDFTDLGSGRYSFNLNPTADGVVSVNIRSGAALDSGNKVTLPSNLFSLIVDRVPPTPIISGPSLRTNLNPIDVTVDFGQPVIGFDSSDVTLVGATIGQMTDNGNGRFTLTVDIVSDGLVSIDVAADVATDLAGNPNRVATPYSVTYDATPPTPVVAGPNSPNRTNPFEVSVVFGEPVTNLTTNDLAVTGGTVLDLVDDGDGNFTATVLATNDGDVTVAVPAAVTTDLTGNANVASSTFILLVDTTPPQPLLSSAEAITNADPFTVSIAFGEPVNGFDASDISVVGGSVALLESLGGGNYTATIDADADGIIVINVPGAASTDDAGNESLASASISVTVDTTPPTPVITGPAGPIGDPTFTVTVQMGETVSGLAFPDFNVGNGRVTRIQNTGSGNFTVSVVALADGPVTVDLPAAAVVDGAGNPSNAAESFSIIVDTAGPDLSIPASISVEADQFDGAAGDGEAIAAFLSAAIATDVVDTNPTITHNAPEVFFLGDTMVTFTATDSLGNTTSQAAIVTVVDTTAPTLTLVDGPAIEADSRDGLTPSNVVLQQRLRSTSATDIADRQVTLTNDVTETLSIGDNTVTFTATDDAGNVTVGSIVVTVVDTESPTVFAPAGISIEGNVIGGVDATDAQITDLIALATTTDIVDATPTLANDAPTIFPVGDTVITFTATDQSGNIGTSTTTVTVTDTTAPTLTPPTDTTIEADAVGGLATDGEALSTFLNSIGVTDIVDPSPTLTHDADGVLSLGVHTVTFTATDAAGNIATADITISIVDTTAPILTAPSTVTATAANVDGVDASEATIADFLSQALATDVVDADITIVSDAPTVFPIGSTLVTFTAIDDAGNRSTATGSVNVTASFDFGDAPTAAGSGLAASYPVTLEQDGARHITGPLFLGTSVDAEPDGLASTGLDAAGDDDSGEDDEGGIIFNASIVTEQATDTTTSLIVTSSLDAVLDGWIDFNRDGDWDDPAEQIVTSTSVIAGRNVISFTVPAGSSIGSTAARFRISSLGGLSPIGAANDGEVEDYLISIIDGDQSTSVTAGTAGVNPIVRSDSSGATVRSESVTLFAVSSTSVDTLDVIGDDNDDVVTVDTSDGFAIPAGGIRLNGNNGFNRLSIVGEGGVFDATNEKLTIENFGTFDLADELPSTLKIDAAAVARTAPTSRTLVVKADVSDTLEVLEANKWRLTGSEIIDGTFFLTADTTASGGDEYLKVSIARGWQNFLQPADINNDGEVTASDALRIINELGRRQFSDGVSQDLVDPGSVAEFPDVYFDHNGDNRATAIDALRVINQLARQANSDSSPADLELIPIRELIQRLETTSPRSADDPLAVSTGSDNGVVGEFGTRLGNGNPTAEPTGMDNESASSEASEDAVDQLLSDNAFLSSMFG</sequence>
<protein>
    <submittedName>
        <fullName evidence="4">Bacillopeptidase F</fullName>
        <ecNumber evidence="4">3.4.21.-</ecNumber>
    </submittedName>
</protein>